<feature type="domain" description="DUF4220" evidence="2">
    <location>
        <begin position="132"/>
        <end position="502"/>
    </location>
</feature>
<dbReference type="InterPro" id="IPR025315">
    <property type="entry name" value="DUF4220"/>
</dbReference>
<dbReference type="Pfam" id="PF13968">
    <property type="entry name" value="DUF4220"/>
    <property type="match status" value="1"/>
</dbReference>
<sequence>MLTNIDRLKRKEYPTLLNKDLVFFKFIVHVHASLFRLNSKSIAACGPDESQLDCQDPSAVLTEMRPLKINGDKVDRGDLMGKNSLVPAVQELWNAWEIHSLILISLFLQVFLFIFAGKRRCNSSSVLSIVLWVAYLSADSVAIFVLGHLAVRASEPGHHGIMSFWAPFVLVHLGGQDTITALSKQDNELWLRHLLSLISQVLVAAYVVAKVSWRDGWLTAAMVLVFINGCIKYAERTYCLYRASPAKLRSDALGSLPRMLQKIQDTKDTKRAFFGFGTTRNERRAEAMRRALDKVSEEGSTGLVLFDNSFRDILSVDAPLNGSHIVSFAEKQLPGMLDKFRSSEGRHLVYEHVGAVLADFYLDLYTKNPLRRGSSSFKDYFDFLRECVCVGGPGTRLICCALCCVGSVLRPYLLYDILRYFSTPVALVLFWFAEKQQGGSSTADIVVSYTLLAGALLLEASSFIASIVARYGSIQLPAWCSKKERKTKKQWSEEIAQYSMMRRYVNVHDAACSESIQRWIGRLLQARACKRIPHLGAWGIGLLDLTHTPIAHTPIKESILDTLLCHGAAKQWGIASSRGRLALKSLIGWPTTKKALKNTTSSGFDFPASVLIWHIATHICYYFQEEDGGGTSSGASQEQLNKDKQISREMSNYVTYLVFKCGVMLTTHSQLVHKKAHDEISIILSGQLQDSEEQAVKKLFQADKKPHGGLLRGHYTVEIKDSQAPAAVADDDDPARNHIKRLQKRANVLDSPVLPRARAVAQELIGIEKQGERWHHIAGVWSEMLFYAAPRCGAAFHYEHLSTGGELATHVLLLMKFLGPFLPPPDV</sequence>
<keyword evidence="4" id="KW-1185">Reference proteome</keyword>
<dbReference type="AlphaFoldDB" id="A0ABC9D7V3"/>
<gene>
    <name evidence="3" type="ORF">URODEC1_LOCUS82488</name>
</gene>
<dbReference type="EMBL" id="OZ075141">
    <property type="protein sequence ID" value="CAL5032924.1"/>
    <property type="molecule type" value="Genomic_DNA"/>
</dbReference>
<proteinExistence type="predicted"/>
<dbReference type="InterPro" id="IPR007658">
    <property type="entry name" value="DUF594"/>
</dbReference>
<evidence type="ECO:0000313" key="4">
    <source>
        <dbReference type="Proteomes" id="UP001497457"/>
    </source>
</evidence>
<protein>
    <recommendedName>
        <fullName evidence="2">DUF4220 domain-containing protein</fullName>
    </recommendedName>
</protein>
<organism evidence="3 4">
    <name type="scientific">Urochloa decumbens</name>
    <dbReference type="NCBI Taxonomy" id="240449"/>
    <lineage>
        <taxon>Eukaryota</taxon>
        <taxon>Viridiplantae</taxon>
        <taxon>Streptophyta</taxon>
        <taxon>Embryophyta</taxon>
        <taxon>Tracheophyta</taxon>
        <taxon>Spermatophyta</taxon>
        <taxon>Magnoliopsida</taxon>
        <taxon>Liliopsida</taxon>
        <taxon>Poales</taxon>
        <taxon>Poaceae</taxon>
        <taxon>PACMAD clade</taxon>
        <taxon>Panicoideae</taxon>
        <taxon>Panicodae</taxon>
        <taxon>Paniceae</taxon>
        <taxon>Melinidinae</taxon>
        <taxon>Urochloa</taxon>
    </lineage>
</organism>
<dbReference type="Proteomes" id="UP001497457">
    <property type="component" value="Chromosome 31b"/>
</dbReference>
<evidence type="ECO:0000256" key="1">
    <source>
        <dbReference type="SAM" id="Phobius"/>
    </source>
</evidence>
<dbReference type="PANTHER" id="PTHR31325">
    <property type="entry name" value="OS01G0798800 PROTEIN-RELATED"/>
    <property type="match status" value="1"/>
</dbReference>
<keyword evidence="1" id="KW-1133">Transmembrane helix</keyword>
<evidence type="ECO:0000313" key="3">
    <source>
        <dbReference type="EMBL" id="CAL5032924.1"/>
    </source>
</evidence>
<evidence type="ECO:0000259" key="2">
    <source>
        <dbReference type="Pfam" id="PF13968"/>
    </source>
</evidence>
<feature type="transmembrane region" description="Helical" evidence="1">
    <location>
        <begin position="129"/>
        <end position="151"/>
    </location>
</feature>
<feature type="transmembrane region" description="Helical" evidence="1">
    <location>
        <begin position="98"/>
        <end position="117"/>
    </location>
</feature>
<dbReference type="Pfam" id="PF04578">
    <property type="entry name" value="DUF594"/>
    <property type="match status" value="1"/>
</dbReference>
<keyword evidence="1" id="KW-0812">Transmembrane</keyword>
<reference evidence="3" key="1">
    <citation type="submission" date="2024-10" db="EMBL/GenBank/DDBJ databases">
        <authorList>
            <person name="Ryan C."/>
        </authorList>
    </citation>
    <scope>NUCLEOTIDE SEQUENCE [LARGE SCALE GENOMIC DNA]</scope>
</reference>
<name>A0ABC9D7V3_9POAL</name>
<accession>A0ABC9D7V3</accession>
<keyword evidence="1" id="KW-0472">Membrane</keyword>